<protein>
    <submittedName>
        <fullName evidence="2">Uncharacterized protein</fullName>
    </submittedName>
</protein>
<keyword evidence="1" id="KW-1133">Transmembrane helix</keyword>
<gene>
    <name evidence="2" type="ORF">EDC17_102417</name>
</gene>
<evidence type="ECO:0000256" key="1">
    <source>
        <dbReference type="SAM" id="Phobius"/>
    </source>
</evidence>
<keyword evidence="3" id="KW-1185">Reference proteome</keyword>
<evidence type="ECO:0000313" key="2">
    <source>
        <dbReference type="EMBL" id="TCV12250.1"/>
    </source>
</evidence>
<keyword evidence="1" id="KW-0472">Membrane</keyword>
<feature type="transmembrane region" description="Helical" evidence="1">
    <location>
        <begin position="47"/>
        <end position="70"/>
    </location>
</feature>
<comment type="caution">
    <text evidence="2">The sequence shown here is derived from an EMBL/GenBank/DDBJ whole genome shotgun (WGS) entry which is preliminary data.</text>
</comment>
<feature type="transmembrane region" description="Helical" evidence="1">
    <location>
        <begin position="6"/>
        <end position="26"/>
    </location>
</feature>
<reference evidence="2 3" key="1">
    <citation type="submission" date="2019-03" db="EMBL/GenBank/DDBJ databases">
        <title>Genomic Encyclopedia of Type Strains, Phase IV (KMG-IV): sequencing the most valuable type-strain genomes for metagenomic binning, comparative biology and taxonomic classification.</title>
        <authorList>
            <person name="Goeker M."/>
        </authorList>
    </citation>
    <scope>NUCLEOTIDE SEQUENCE [LARGE SCALE GENOMIC DNA]</scope>
    <source>
        <strain evidence="2 3">DSM 22362</strain>
    </source>
</reference>
<evidence type="ECO:0000313" key="3">
    <source>
        <dbReference type="Proteomes" id="UP000295197"/>
    </source>
</evidence>
<dbReference type="EMBL" id="SMBZ01000024">
    <property type="protein sequence ID" value="TCV12250.1"/>
    <property type="molecule type" value="Genomic_DNA"/>
</dbReference>
<dbReference type="RefSeq" id="WP_132777890.1">
    <property type="nucleotide sequence ID" value="NZ_SMBZ01000024.1"/>
</dbReference>
<accession>A0A4R3VXD7</accession>
<name>A0A4R3VXD7_9SPHI</name>
<keyword evidence="1" id="KW-0812">Transmembrane</keyword>
<organism evidence="2 3">
    <name type="scientific">Sphingobacterium alimentarium</name>
    <dbReference type="NCBI Taxonomy" id="797292"/>
    <lineage>
        <taxon>Bacteria</taxon>
        <taxon>Pseudomonadati</taxon>
        <taxon>Bacteroidota</taxon>
        <taxon>Sphingobacteriia</taxon>
        <taxon>Sphingobacteriales</taxon>
        <taxon>Sphingobacteriaceae</taxon>
        <taxon>Sphingobacterium</taxon>
    </lineage>
</organism>
<sequence length="121" mass="14363">MNYNILSYTIFSLITIYIIIWVGRLFHRNGRIFILSFFQNKEELTDTTNNLLLTGYYLFNIGYAIIQFSYWKKIETIADMLSSTLEKTGILILILAFLHYNNMLIIYVISNYKKNKHTTKN</sequence>
<proteinExistence type="predicted"/>
<feature type="transmembrane region" description="Helical" evidence="1">
    <location>
        <begin position="90"/>
        <end position="110"/>
    </location>
</feature>
<dbReference type="AlphaFoldDB" id="A0A4R3VXD7"/>
<dbReference type="OrthoDB" id="193443at2"/>
<dbReference type="Proteomes" id="UP000295197">
    <property type="component" value="Unassembled WGS sequence"/>
</dbReference>